<keyword evidence="2" id="KW-0479">Metal-binding</keyword>
<dbReference type="GO" id="GO:0031418">
    <property type="term" value="F:L-ascorbic acid binding"/>
    <property type="evidence" value="ECO:0007669"/>
    <property type="project" value="UniProtKB-KW"/>
</dbReference>
<dbReference type="SMART" id="SM00702">
    <property type="entry name" value="P4Hc"/>
    <property type="match status" value="1"/>
</dbReference>
<dbReference type="GO" id="GO:0031543">
    <property type="term" value="F:peptidyl-proline dioxygenase activity"/>
    <property type="evidence" value="ECO:0007669"/>
    <property type="project" value="TreeGrafter"/>
</dbReference>
<dbReference type="Pfam" id="PF13640">
    <property type="entry name" value="2OG-FeII_Oxy_3"/>
    <property type="match status" value="1"/>
</dbReference>
<evidence type="ECO:0000256" key="6">
    <source>
        <dbReference type="ARBA" id="ARBA00023004"/>
    </source>
</evidence>
<gene>
    <name evidence="8" type="ORF">MNBD_GAMMA23-2408</name>
</gene>
<proteinExistence type="predicted"/>
<dbReference type="GO" id="GO:0071456">
    <property type="term" value="P:cellular response to hypoxia"/>
    <property type="evidence" value="ECO:0007669"/>
    <property type="project" value="TreeGrafter"/>
</dbReference>
<keyword evidence="3" id="KW-0847">Vitamin C</keyword>
<evidence type="ECO:0000256" key="5">
    <source>
        <dbReference type="ARBA" id="ARBA00023002"/>
    </source>
</evidence>
<evidence type="ECO:0000259" key="7">
    <source>
        <dbReference type="PROSITE" id="PS51471"/>
    </source>
</evidence>
<dbReference type="GO" id="GO:0008198">
    <property type="term" value="F:ferrous iron binding"/>
    <property type="evidence" value="ECO:0007669"/>
    <property type="project" value="TreeGrafter"/>
</dbReference>
<organism evidence="8">
    <name type="scientific">hydrothermal vent metagenome</name>
    <dbReference type="NCBI Taxonomy" id="652676"/>
    <lineage>
        <taxon>unclassified sequences</taxon>
        <taxon>metagenomes</taxon>
        <taxon>ecological metagenomes</taxon>
    </lineage>
</organism>
<dbReference type="PANTHER" id="PTHR12907">
    <property type="entry name" value="EGL NINE HOMOLOG-RELATED"/>
    <property type="match status" value="1"/>
</dbReference>
<dbReference type="PANTHER" id="PTHR12907:SF26">
    <property type="entry name" value="HIF PROLYL HYDROXYLASE, ISOFORM C"/>
    <property type="match status" value="1"/>
</dbReference>
<feature type="domain" description="Fe2OG dioxygenase" evidence="7">
    <location>
        <begin position="98"/>
        <end position="200"/>
    </location>
</feature>
<evidence type="ECO:0000256" key="1">
    <source>
        <dbReference type="ARBA" id="ARBA00001961"/>
    </source>
</evidence>
<name>A0A3B0ZGL5_9ZZZZ</name>
<protein>
    <submittedName>
        <fullName evidence="8">SM-20-related protein</fullName>
    </submittedName>
</protein>
<dbReference type="InterPro" id="IPR051559">
    <property type="entry name" value="HIF_prolyl_hydroxylases"/>
</dbReference>
<evidence type="ECO:0000256" key="2">
    <source>
        <dbReference type="ARBA" id="ARBA00022723"/>
    </source>
</evidence>
<sequence>MFIIESSQINNISLAIQKQGYIVLPSFVPERLLQHLITRIESFEDSELKKAGIGRGAVQQKNSDIRRDKIQWLERQNKTDSTFLELMESLRHGLNQQLFLGLFDYESHYAVYQPGDFYKKHLDSLKGKSNRVLSTVLYLNKQWEAENGGELILYAPDGQAVLKKIQPTQGTMAIFLSEQFPHEVMAANKTRYSIAGWFRLNASGSKEIDTPA</sequence>
<evidence type="ECO:0000313" key="8">
    <source>
        <dbReference type="EMBL" id="VAW92565.1"/>
    </source>
</evidence>
<keyword evidence="5" id="KW-0560">Oxidoreductase</keyword>
<dbReference type="InterPro" id="IPR044862">
    <property type="entry name" value="Pro_4_hyd_alph_FE2OG_OXY"/>
</dbReference>
<reference evidence="8" key="1">
    <citation type="submission" date="2018-06" db="EMBL/GenBank/DDBJ databases">
        <authorList>
            <person name="Zhirakovskaya E."/>
        </authorList>
    </citation>
    <scope>NUCLEOTIDE SEQUENCE</scope>
</reference>
<dbReference type="InterPro" id="IPR005123">
    <property type="entry name" value="Oxoglu/Fe-dep_dioxygenase_dom"/>
</dbReference>
<keyword evidence="4" id="KW-0223">Dioxygenase</keyword>
<dbReference type="AlphaFoldDB" id="A0A3B0ZGL5"/>
<keyword evidence="6" id="KW-0408">Iron</keyword>
<dbReference type="EMBL" id="UOFT01000027">
    <property type="protein sequence ID" value="VAW92565.1"/>
    <property type="molecule type" value="Genomic_DNA"/>
</dbReference>
<dbReference type="InterPro" id="IPR006620">
    <property type="entry name" value="Pro_4_hyd_alph"/>
</dbReference>
<evidence type="ECO:0000256" key="4">
    <source>
        <dbReference type="ARBA" id="ARBA00022964"/>
    </source>
</evidence>
<evidence type="ECO:0000256" key="3">
    <source>
        <dbReference type="ARBA" id="ARBA00022896"/>
    </source>
</evidence>
<comment type="cofactor">
    <cofactor evidence="1">
        <name>L-ascorbate</name>
        <dbReference type="ChEBI" id="CHEBI:38290"/>
    </cofactor>
</comment>
<dbReference type="Gene3D" id="2.60.120.620">
    <property type="entry name" value="q2cbj1_9rhob like domain"/>
    <property type="match status" value="1"/>
</dbReference>
<dbReference type="PROSITE" id="PS51471">
    <property type="entry name" value="FE2OG_OXY"/>
    <property type="match status" value="1"/>
</dbReference>
<accession>A0A3B0ZGL5</accession>